<proteinExistence type="predicted"/>
<evidence type="ECO:0000313" key="1">
    <source>
        <dbReference type="EMBL" id="GAA3888692.1"/>
    </source>
</evidence>
<sequence length="54" mass="6078">MLHRDSRARKRASQTYPQLANRVCLLSGALARNLLSDMERLGYGVAALRLFAFV</sequence>
<reference evidence="2" key="1">
    <citation type="journal article" date="2019" name="Int. J. Syst. Evol. Microbiol.">
        <title>The Global Catalogue of Microorganisms (GCM) 10K type strain sequencing project: providing services to taxonomists for standard genome sequencing and annotation.</title>
        <authorList>
            <consortium name="The Broad Institute Genomics Platform"/>
            <consortium name="The Broad Institute Genome Sequencing Center for Infectious Disease"/>
            <person name="Wu L."/>
            <person name="Ma J."/>
        </authorList>
    </citation>
    <scope>NUCLEOTIDE SEQUENCE [LARGE SCALE GENOMIC DNA]</scope>
    <source>
        <strain evidence="2">JCM 17543</strain>
    </source>
</reference>
<comment type="caution">
    <text evidence="1">The sequence shown here is derived from an EMBL/GenBank/DDBJ whole genome shotgun (WGS) entry which is preliminary data.</text>
</comment>
<protein>
    <submittedName>
        <fullName evidence="1">Uncharacterized protein</fullName>
    </submittedName>
</protein>
<accession>A0ABP7KZ90</accession>
<evidence type="ECO:0000313" key="2">
    <source>
        <dbReference type="Proteomes" id="UP001500827"/>
    </source>
</evidence>
<keyword evidence="2" id="KW-1185">Reference proteome</keyword>
<name>A0ABP7KZ90_9SPHN</name>
<gene>
    <name evidence="1" type="ORF">GCM10022276_04790</name>
</gene>
<dbReference type="Proteomes" id="UP001500827">
    <property type="component" value="Unassembled WGS sequence"/>
</dbReference>
<dbReference type="EMBL" id="BAABBM010000001">
    <property type="protein sequence ID" value="GAA3888692.1"/>
    <property type="molecule type" value="Genomic_DNA"/>
</dbReference>
<organism evidence="1 2">
    <name type="scientific">Sphingomonas limnosediminicola</name>
    <dbReference type="NCBI Taxonomy" id="940133"/>
    <lineage>
        <taxon>Bacteria</taxon>
        <taxon>Pseudomonadati</taxon>
        <taxon>Pseudomonadota</taxon>
        <taxon>Alphaproteobacteria</taxon>
        <taxon>Sphingomonadales</taxon>
        <taxon>Sphingomonadaceae</taxon>
        <taxon>Sphingomonas</taxon>
    </lineage>
</organism>